<comment type="caution">
    <text evidence="1">The sequence shown here is derived from an EMBL/GenBank/DDBJ whole genome shotgun (WGS) entry which is preliminary data.</text>
</comment>
<dbReference type="Proteomes" id="UP000188268">
    <property type="component" value="Unassembled WGS sequence"/>
</dbReference>
<evidence type="ECO:0000313" key="2">
    <source>
        <dbReference type="Proteomes" id="UP000188268"/>
    </source>
</evidence>
<evidence type="ECO:0000313" key="1">
    <source>
        <dbReference type="EMBL" id="OMO55356.1"/>
    </source>
</evidence>
<keyword evidence="2" id="KW-1185">Reference proteome</keyword>
<sequence>MERRFSMPALHPYPNFGLVTRRRRIG</sequence>
<dbReference type="AlphaFoldDB" id="A0A1R3GBB4"/>
<reference evidence="1 2" key="1">
    <citation type="submission" date="2013-09" db="EMBL/GenBank/DDBJ databases">
        <title>Corchorus capsularis genome sequencing.</title>
        <authorList>
            <person name="Alam M."/>
            <person name="Haque M.S."/>
            <person name="Islam M.S."/>
            <person name="Emdad E.M."/>
            <person name="Islam M.M."/>
            <person name="Ahmed B."/>
            <person name="Halim A."/>
            <person name="Hossen Q.M.M."/>
            <person name="Hossain M.Z."/>
            <person name="Ahmed R."/>
            <person name="Khan M.M."/>
            <person name="Islam R."/>
            <person name="Rashid M.M."/>
            <person name="Khan S.A."/>
            <person name="Rahman M.S."/>
            <person name="Alam M."/>
        </authorList>
    </citation>
    <scope>NUCLEOTIDE SEQUENCE [LARGE SCALE GENOMIC DNA]</scope>
    <source>
        <strain evidence="2">cv. CVL-1</strain>
        <tissue evidence="1">Whole seedling</tissue>
    </source>
</reference>
<protein>
    <submittedName>
        <fullName evidence="1">Uncharacterized protein</fullName>
    </submittedName>
</protein>
<name>A0A1R3GBB4_COCAP</name>
<proteinExistence type="predicted"/>
<gene>
    <name evidence="1" type="ORF">CCACVL1_27300</name>
</gene>
<dbReference type="EMBL" id="AWWV01014698">
    <property type="protein sequence ID" value="OMO55356.1"/>
    <property type="molecule type" value="Genomic_DNA"/>
</dbReference>
<organism evidence="1 2">
    <name type="scientific">Corchorus capsularis</name>
    <name type="common">Jute</name>
    <dbReference type="NCBI Taxonomy" id="210143"/>
    <lineage>
        <taxon>Eukaryota</taxon>
        <taxon>Viridiplantae</taxon>
        <taxon>Streptophyta</taxon>
        <taxon>Embryophyta</taxon>
        <taxon>Tracheophyta</taxon>
        <taxon>Spermatophyta</taxon>
        <taxon>Magnoliopsida</taxon>
        <taxon>eudicotyledons</taxon>
        <taxon>Gunneridae</taxon>
        <taxon>Pentapetalae</taxon>
        <taxon>rosids</taxon>
        <taxon>malvids</taxon>
        <taxon>Malvales</taxon>
        <taxon>Malvaceae</taxon>
        <taxon>Grewioideae</taxon>
        <taxon>Apeibeae</taxon>
        <taxon>Corchorus</taxon>
    </lineage>
</organism>
<accession>A0A1R3GBB4</accession>
<dbReference type="Gramene" id="OMO55356">
    <property type="protein sequence ID" value="OMO55356"/>
    <property type="gene ID" value="CCACVL1_27300"/>
</dbReference>